<feature type="domain" description="WIBG Mago-binding" evidence="2">
    <location>
        <begin position="19"/>
        <end position="45"/>
    </location>
</feature>
<evidence type="ECO:0000259" key="2">
    <source>
        <dbReference type="SMART" id="SM01273"/>
    </source>
</evidence>
<name>A0A833SSC8_PHYIN</name>
<comment type="caution">
    <text evidence="3">The sequence shown here is derived from an EMBL/GenBank/DDBJ whole genome shotgun (WGS) entry which is preliminary data.</text>
</comment>
<dbReference type="Pfam" id="PF09282">
    <property type="entry name" value="Mago-bind"/>
    <property type="match status" value="1"/>
</dbReference>
<feature type="compositionally biased region" description="Polar residues" evidence="1">
    <location>
        <begin position="186"/>
        <end position="197"/>
    </location>
</feature>
<dbReference type="SMART" id="SM01273">
    <property type="entry name" value="Mago-bind"/>
    <property type="match status" value="1"/>
</dbReference>
<dbReference type="PANTHER" id="PTHR22959">
    <property type="entry name" value="PYM PROTEIN"/>
    <property type="match status" value="1"/>
</dbReference>
<dbReference type="InterPro" id="IPR039333">
    <property type="entry name" value="PYM1"/>
</dbReference>
<evidence type="ECO:0000313" key="5">
    <source>
        <dbReference type="Proteomes" id="UP000602510"/>
    </source>
</evidence>
<feature type="region of interest" description="Disordered" evidence="1">
    <location>
        <begin position="184"/>
        <end position="206"/>
    </location>
</feature>
<dbReference type="SUPFAM" id="SSF101931">
    <property type="entry name" value="Pym (Within the bgcn gene intron protein, WIBG), N-terminal domain"/>
    <property type="match status" value="1"/>
</dbReference>
<evidence type="ECO:0000313" key="4">
    <source>
        <dbReference type="EMBL" id="KAF4146536.1"/>
    </source>
</evidence>
<evidence type="ECO:0000256" key="1">
    <source>
        <dbReference type="SAM" id="MobiDB-lite"/>
    </source>
</evidence>
<proteinExistence type="predicted"/>
<dbReference type="InterPro" id="IPR015362">
    <property type="entry name" value="WIBG_mago-bd"/>
</dbReference>
<dbReference type="EMBL" id="JAACNO010000601">
    <property type="protein sequence ID" value="KAF4146536.1"/>
    <property type="molecule type" value="Genomic_DNA"/>
</dbReference>
<dbReference type="EMBL" id="WSZM01000249">
    <property type="protein sequence ID" value="KAF4037138.1"/>
    <property type="molecule type" value="Genomic_DNA"/>
</dbReference>
<dbReference type="InterPro" id="IPR036348">
    <property type="entry name" value="WIBG_N_sf"/>
</dbReference>
<dbReference type="AlphaFoldDB" id="A0A833SSC8"/>
<feature type="compositionally biased region" description="Basic and acidic residues" evidence="1">
    <location>
        <begin position="58"/>
        <end position="69"/>
    </location>
</feature>
<dbReference type="Proteomes" id="UP000704712">
    <property type="component" value="Unassembled WGS sequence"/>
</dbReference>
<evidence type="ECO:0000313" key="3">
    <source>
        <dbReference type="EMBL" id="KAF4037138.1"/>
    </source>
</evidence>
<dbReference type="GO" id="GO:0003723">
    <property type="term" value="F:RNA binding"/>
    <property type="evidence" value="ECO:0007669"/>
    <property type="project" value="TreeGrafter"/>
</dbReference>
<feature type="region of interest" description="Disordered" evidence="1">
    <location>
        <begin position="88"/>
        <end position="114"/>
    </location>
</feature>
<dbReference type="GO" id="GO:1903259">
    <property type="term" value="P:exon-exon junction complex disassembly"/>
    <property type="evidence" value="ECO:0007669"/>
    <property type="project" value="InterPro"/>
</dbReference>
<sequence>MTSTKNERLPLGAVRTADGVVVVPASRRADGSTRKSIRIRQGYVPQDEVPKYKTVAQRRREQEVKRESKANLGGDSVVDELQIDKLSLEQKKEIPKERPRTRDPASRQEQECRLSVENTRVLADTNGDRQKQLKRHLTKTNKQLKDIAKLVDAEINSLTSQQKQKIARKSALQQERNDIIAELNGATVTRSSNSTTGPRPKVAISL</sequence>
<accession>A0A833SSC8</accession>
<dbReference type="Proteomes" id="UP000602510">
    <property type="component" value="Unassembled WGS sequence"/>
</dbReference>
<dbReference type="GO" id="GO:0005737">
    <property type="term" value="C:cytoplasm"/>
    <property type="evidence" value="ECO:0007669"/>
    <property type="project" value="TreeGrafter"/>
</dbReference>
<protein>
    <submittedName>
        <fullName evidence="3">Mago binding</fullName>
    </submittedName>
</protein>
<organism evidence="3 5">
    <name type="scientific">Phytophthora infestans</name>
    <name type="common">Potato late blight agent</name>
    <name type="synonym">Botrytis infestans</name>
    <dbReference type="NCBI Taxonomy" id="4787"/>
    <lineage>
        <taxon>Eukaryota</taxon>
        <taxon>Sar</taxon>
        <taxon>Stramenopiles</taxon>
        <taxon>Oomycota</taxon>
        <taxon>Peronosporomycetes</taxon>
        <taxon>Peronosporales</taxon>
        <taxon>Peronosporaceae</taxon>
        <taxon>Phytophthora</taxon>
    </lineage>
</organism>
<keyword evidence="5" id="KW-1185">Reference proteome</keyword>
<dbReference type="GO" id="GO:0035145">
    <property type="term" value="C:exon-exon junction complex"/>
    <property type="evidence" value="ECO:0007669"/>
    <property type="project" value="TreeGrafter"/>
</dbReference>
<gene>
    <name evidence="3" type="ORF">GN244_ATG10745</name>
    <name evidence="4" type="ORF">GN958_ATG04309</name>
</gene>
<reference evidence="3" key="1">
    <citation type="submission" date="2020-04" db="EMBL/GenBank/DDBJ databases">
        <title>Hybrid Assembly of Korean Phytophthora infestans isolates.</title>
        <authorList>
            <person name="Prokchorchik M."/>
            <person name="Lee Y."/>
            <person name="Seo J."/>
            <person name="Cho J.-H."/>
            <person name="Park Y.-E."/>
            <person name="Jang D.-C."/>
            <person name="Im J.-S."/>
            <person name="Choi J.-G."/>
            <person name="Park H.-J."/>
            <person name="Lee G.-B."/>
            <person name="Lee Y.-G."/>
            <person name="Hong S.-Y."/>
            <person name="Cho K."/>
            <person name="Sohn K.H."/>
        </authorList>
    </citation>
    <scope>NUCLEOTIDE SEQUENCE</scope>
    <source>
        <strain evidence="3">KR_1_A1</strain>
        <strain evidence="4">KR_2_A2</strain>
    </source>
</reference>
<feature type="region of interest" description="Disordered" evidence="1">
    <location>
        <begin position="50"/>
        <end position="76"/>
    </location>
</feature>
<dbReference type="PANTHER" id="PTHR22959:SF0">
    <property type="entry name" value="PARTNER OF Y14 AND MAGO"/>
    <property type="match status" value="1"/>
</dbReference>